<accession>A0A4Q0T6B4</accession>
<evidence type="ECO:0000313" key="3">
    <source>
        <dbReference type="Proteomes" id="UP000289437"/>
    </source>
</evidence>
<dbReference type="Proteomes" id="UP000289437">
    <property type="component" value="Unassembled WGS sequence"/>
</dbReference>
<evidence type="ECO:0000313" key="2">
    <source>
        <dbReference type="EMBL" id="RXH58180.1"/>
    </source>
</evidence>
<feature type="region of interest" description="Disordered" evidence="1">
    <location>
        <begin position="32"/>
        <end position="67"/>
    </location>
</feature>
<organism evidence="2 3">
    <name type="scientific">Granulicella sibirica</name>
    <dbReference type="NCBI Taxonomy" id="2479048"/>
    <lineage>
        <taxon>Bacteria</taxon>
        <taxon>Pseudomonadati</taxon>
        <taxon>Acidobacteriota</taxon>
        <taxon>Terriglobia</taxon>
        <taxon>Terriglobales</taxon>
        <taxon>Acidobacteriaceae</taxon>
        <taxon>Granulicella</taxon>
    </lineage>
</organism>
<sequence length="67" mass="7175">MRPLRASAGGLFRAIELIALWQDHNAPAVPNGIHGVSSGAQARKGDGMNDADYQHGARRPTFNANLH</sequence>
<dbReference type="EMBL" id="RDSM01000001">
    <property type="protein sequence ID" value="RXH58180.1"/>
    <property type="molecule type" value="Genomic_DNA"/>
</dbReference>
<keyword evidence="3" id="KW-1185">Reference proteome</keyword>
<reference evidence="2 3" key="1">
    <citation type="submission" date="2018-11" db="EMBL/GenBank/DDBJ databases">
        <authorList>
            <person name="Mardanov A.V."/>
            <person name="Ravin N.V."/>
            <person name="Dedysh S.N."/>
        </authorList>
    </citation>
    <scope>NUCLEOTIDE SEQUENCE [LARGE SCALE GENOMIC DNA]</scope>
    <source>
        <strain evidence="2 3">AF10</strain>
    </source>
</reference>
<comment type="caution">
    <text evidence="2">The sequence shown here is derived from an EMBL/GenBank/DDBJ whole genome shotgun (WGS) entry which is preliminary data.</text>
</comment>
<gene>
    <name evidence="2" type="ORF">GRAN_1490</name>
</gene>
<protein>
    <submittedName>
        <fullName evidence="2">Uncharacterized protein</fullName>
    </submittedName>
</protein>
<reference evidence="3" key="2">
    <citation type="submission" date="2019-02" db="EMBL/GenBank/DDBJ databases">
        <title>Granulicella sibirica sp. nov., a psychrotolerant acidobacterium isolated from an organic soil layer in forested tundra, West Siberia.</title>
        <authorList>
            <person name="Oshkin I.Y."/>
            <person name="Kulichevskaya I.S."/>
            <person name="Rijpstra W.I.C."/>
            <person name="Sinninghe Damste J.S."/>
            <person name="Rakitin A.L."/>
            <person name="Ravin N.V."/>
            <person name="Dedysh S.N."/>
        </authorList>
    </citation>
    <scope>NUCLEOTIDE SEQUENCE [LARGE SCALE GENOMIC DNA]</scope>
    <source>
        <strain evidence="3">AF10</strain>
    </source>
</reference>
<name>A0A4Q0T6B4_9BACT</name>
<evidence type="ECO:0000256" key="1">
    <source>
        <dbReference type="SAM" id="MobiDB-lite"/>
    </source>
</evidence>
<feature type="compositionally biased region" description="Basic and acidic residues" evidence="1">
    <location>
        <begin position="43"/>
        <end position="55"/>
    </location>
</feature>
<dbReference type="AlphaFoldDB" id="A0A4Q0T6B4"/>
<proteinExistence type="predicted"/>